<dbReference type="EMBL" id="FOVW01000001">
    <property type="protein sequence ID" value="SFN68028.1"/>
    <property type="molecule type" value="Genomic_DNA"/>
</dbReference>
<feature type="region of interest" description="Disordered" evidence="1">
    <location>
        <begin position="78"/>
        <end position="154"/>
    </location>
</feature>
<organism evidence="3 4">
    <name type="scientific">Algoriphagus ornithinivorans</name>
    <dbReference type="NCBI Taxonomy" id="226506"/>
    <lineage>
        <taxon>Bacteria</taxon>
        <taxon>Pseudomonadati</taxon>
        <taxon>Bacteroidota</taxon>
        <taxon>Cytophagia</taxon>
        <taxon>Cytophagales</taxon>
        <taxon>Cyclobacteriaceae</taxon>
        <taxon>Algoriphagus</taxon>
    </lineage>
</organism>
<evidence type="ECO:0000313" key="3">
    <source>
        <dbReference type="EMBL" id="SFN68028.1"/>
    </source>
</evidence>
<keyword evidence="2" id="KW-0812">Transmembrane</keyword>
<keyword evidence="2" id="KW-1133">Transmembrane helix</keyword>
<sequence>MAKKTENMDQLFRDKLENHQVKPSKLAWERLENQLPQSKTKLSTYWWAAAAAILLLFTVGSLFWPAQNPLEEEILAEKVESSSNEEETTNQVPVEIETTENSIEIIEEKESAKVDESPKREAQPKKKNNSSYQKQLDPNKQLIAQNETSPEREAIIEKPIAEPLKGLEAEIPQIKPLDLNASVAELQPTTEEAPAYKVTIVSNGIKEDKNLISGIGKKVDQVEGILGKVDEGFATLQDAKNSLFTSLTNKKEKVTEKP</sequence>
<feature type="transmembrane region" description="Helical" evidence="2">
    <location>
        <begin position="45"/>
        <end position="64"/>
    </location>
</feature>
<feature type="compositionally biased region" description="Basic and acidic residues" evidence="1">
    <location>
        <begin position="106"/>
        <end position="124"/>
    </location>
</feature>
<accession>A0A1I5AZY9</accession>
<dbReference type="Proteomes" id="UP000199564">
    <property type="component" value="Unassembled WGS sequence"/>
</dbReference>
<evidence type="ECO:0000313" key="4">
    <source>
        <dbReference type="Proteomes" id="UP000199564"/>
    </source>
</evidence>
<keyword evidence="2" id="KW-0472">Membrane</keyword>
<name>A0A1I5AZY9_9BACT</name>
<proteinExistence type="predicted"/>
<reference evidence="4" key="1">
    <citation type="submission" date="2016-10" db="EMBL/GenBank/DDBJ databases">
        <authorList>
            <person name="Varghese N."/>
            <person name="Submissions S."/>
        </authorList>
    </citation>
    <scope>NUCLEOTIDE SEQUENCE [LARGE SCALE GENOMIC DNA]</scope>
    <source>
        <strain evidence="4">DSM 15282</strain>
    </source>
</reference>
<dbReference type="STRING" id="226506.SAMN04488519_101337"/>
<evidence type="ECO:0000256" key="2">
    <source>
        <dbReference type="SAM" id="Phobius"/>
    </source>
</evidence>
<feature type="compositionally biased region" description="Low complexity" evidence="1">
    <location>
        <begin position="95"/>
        <end position="104"/>
    </location>
</feature>
<feature type="compositionally biased region" description="Polar residues" evidence="1">
    <location>
        <begin position="129"/>
        <end position="148"/>
    </location>
</feature>
<keyword evidence="4" id="KW-1185">Reference proteome</keyword>
<evidence type="ECO:0000256" key="1">
    <source>
        <dbReference type="SAM" id="MobiDB-lite"/>
    </source>
</evidence>
<dbReference type="AlphaFoldDB" id="A0A1I5AZY9"/>
<gene>
    <name evidence="3" type="ORF">SAMN04488519_101337</name>
</gene>
<protein>
    <submittedName>
        <fullName evidence="3">Uncharacterized protein</fullName>
    </submittedName>
</protein>